<dbReference type="SUPFAM" id="SSF51905">
    <property type="entry name" value="FAD/NAD(P)-binding domain"/>
    <property type="match status" value="1"/>
</dbReference>
<dbReference type="InterPro" id="IPR036188">
    <property type="entry name" value="FAD/NAD-bd_sf"/>
</dbReference>
<evidence type="ECO:0000256" key="3">
    <source>
        <dbReference type="ARBA" id="ARBA00023002"/>
    </source>
</evidence>
<evidence type="ECO:0000256" key="2">
    <source>
        <dbReference type="ARBA" id="ARBA00022827"/>
    </source>
</evidence>
<keyword evidence="5" id="KW-0472">Membrane</keyword>
<sequence length="430" mass="47884">MDSAKLNQGFSSTSLSVAIIGAGPAGCALAKLLLGENINVTVFERETSIGTRSQGGTLDLHVDTGLRTIRALGLYSEFAKLARFDGDALQLYDKQKIRYLNLGNSGNKTSVCSQGKPEIDRFQLRKLLLDSLPMGTIRWNSTFLGIDTEKMVLTFEHGTEEGYNLVVGADGAFSKVRTALMDHKVTYSKIHGYTMSIPDAKKNHPKVFRLVRKGSLFAFSDGRELIGQQMGDGSISVTVWLQQDYEDWAESQHLNLEYGEAIKRRLQLELQEWHADLLAIIQAADPMTVVARSLFHLPIGARWLPKKGVTIIGDAAHLMTPFIGEGVNAALRDSLDLSNQIIRRFKKGVKLEEILDGIGEAESDMMDRVVKAQLKTEDMKNLMMFTPGAPRSVIESWILRSMSDELNVVALMGASIIVYCYFFFFKCFNW</sequence>
<keyword evidence="8" id="KW-1185">Reference proteome</keyword>
<keyword evidence="2" id="KW-0274">FAD</keyword>
<comment type="caution">
    <text evidence="7">The sequence shown here is derived from an EMBL/GenBank/DDBJ whole genome shotgun (WGS) entry which is preliminary data.</text>
</comment>
<dbReference type="Pfam" id="PF01494">
    <property type="entry name" value="FAD_binding_3"/>
    <property type="match status" value="1"/>
</dbReference>
<reference evidence="7 8" key="1">
    <citation type="submission" date="2024-06" db="EMBL/GenBank/DDBJ databases">
        <title>Complete genome of Phlyctema vagabunda strain 19-DSS-EL-015.</title>
        <authorList>
            <person name="Fiorenzani C."/>
        </authorList>
    </citation>
    <scope>NUCLEOTIDE SEQUENCE [LARGE SCALE GENOMIC DNA]</scope>
    <source>
        <strain evidence="7 8">19-DSS-EL-015</strain>
    </source>
</reference>
<name>A0ABR4PSY5_9HELO</name>
<dbReference type="PANTHER" id="PTHR46972">
    <property type="entry name" value="MONOOXYGENASE ASQM-RELATED"/>
    <property type="match status" value="1"/>
</dbReference>
<keyword evidence="1" id="KW-0285">Flavoprotein</keyword>
<evidence type="ECO:0000256" key="1">
    <source>
        <dbReference type="ARBA" id="ARBA00022630"/>
    </source>
</evidence>
<dbReference type="EMBL" id="JBFCZG010000002">
    <property type="protein sequence ID" value="KAL3426469.1"/>
    <property type="molecule type" value="Genomic_DNA"/>
</dbReference>
<gene>
    <name evidence="7" type="ORF">PVAG01_03260</name>
</gene>
<dbReference type="Proteomes" id="UP001629113">
    <property type="component" value="Unassembled WGS sequence"/>
</dbReference>
<proteinExistence type="predicted"/>
<dbReference type="PRINTS" id="PR00420">
    <property type="entry name" value="RNGMNOXGNASE"/>
</dbReference>
<evidence type="ECO:0000256" key="5">
    <source>
        <dbReference type="SAM" id="Phobius"/>
    </source>
</evidence>
<feature type="transmembrane region" description="Helical" evidence="5">
    <location>
        <begin position="406"/>
        <end position="425"/>
    </location>
</feature>
<organism evidence="7 8">
    <name type="scientific">Phlyctema vagabunda</name>
    <dbReference type="NCBI Taxonomy" id="108571"/>
    <lineage>
        <taxon>Eukaryota</taxon>
        <taxon>Fungi</taxon>
        <taxon>Dikarya</taxon>
        <taxon>Ascomycota</taxon>
        <taxon>Pezizomycotina</taxon>
        <taxon>Leotiomycetes</taxon>
        <taxon>Helotiales</taxon>
        <taxon>Dermateaceae</taxon>
        <taxon>Phlyctema</taxon>
    </lineage>
</organism>
<evidence type="ECO:0000259" key="6">
    <source>
        <dbReference type="Pfam" id="PF01494"/>
    </source>
</evidence>
<keyword evidence="5" id="KW-0812">Transmembrane</keyword>
<dbReference type="PANTHER" id="PTHR46972:SF1">
    <property type="entry name" value="FAD DEPENDENT OXIDOREDUCTASE DOMAIN-CONTAINING PROTEIN"/>
    <property type="match status" value="1"/>
</dbReference>
<feature type="domain" description="FAD-binding" evidence="6">
    <location>
        <begin position="16"/>
        <end position="356"/>
    </location>
</feature>
<protein>
    <submittedName>
        <fullName evidence="7">Tetracycline resistance protein from transposon</fullName>
    </submittedName>
</protein>
<keyword evidence="4" id="KW-0503">Monooxygenase</keyword>
<keyword evidence="5" id="KW-1133">Transmembrane helix</keyword>
<dbReference type="Gene3D" id="3.50.50.60">
    <property type="entry name" value="FAD/NAD(P)-binding domain"/>
    <property type="match status" value="1"/>
</dbReference>
<evidence type="ECO:0000313" key="7">
    <source>
        <dbReference type="EMBL" id="KAL3426469.1"/>
    </source>
</evidence>
<evidence type="ECO:0000256" key="4">
    <source>
        <dbReference type="ARBA" id="ARBA00023033"/>
    </source>
</evidence>
<evidence type="ECO:0000313" key="8">
    <source>
        <dbReference type="Proteomes" id="UP001629113"/>
    </source>
</evidence>
<keyword evidence="3" id="KW-0560">Oxidoreductase</keyword>
<dbReference type="InterPro" id="IPR002938">
    <property type="entry name" value="FAD-bd"/>
</dbReference>
<accession>A0ABR4PSY5</accession>